<name>A0ABW4YK82_9BACL</name>
<dbReference type="Gene3D" id="4.10.280.10">
    <property type="entry name" value="Helix-loop-helix DNA-binding domain"/>
    <property type="match status" value="1"/>
</dbReference>
<dbReference type="InterPro" id="IPR018540">
    <property type="entry name" value="Spo0E-like"/>
</dbReference>
<dbReference type="EMBL" id="JBHUHO010000029">
    <property type="protein sequence ID" value="MFD2116022.1"/>
    <property type="molecule type" value="Genomic_DNA"/>
</dbReference>
<evidence type="ECO:0000313" key="1">
    <source>
        <dbReference type="EMBL" id="MFD2116022.1"/>
    </source>
</evidence>
<dbReference type="Pfam" id="PF09388">
    <property type="entry name" value="SpoOE-like"/>
    <property type="match status" value="1"/>
</dbReference>
<proteinExistence type="predicted"/>
<dbReference type="SUPFAM" id="SSF140500">
    <property type="entry name" value="BAS1536-like"/>
    <property type="match status" value="1"/>
</dbReference>
<reference evidence="2" key="1">
    <citation type="journal article" date="2019" name="Int. J. Syst. Evol. Microbiol.">
        <title>The Global Catalogue of Microorganisms (GCM) 10K type strain sequencing project: providing services to taxonomists for standard genome sequencing and annotation.</title>
        <authorList>
            <consortium name="The Broad Institute Genomics Platform"/>
            <consortium name="The Broad Institute Genome Sequencing Center for Infectious Disease"/>
            <person name="Wu L."/>
            <person name="Ma J."/>
        </authorList>
    </citation>
    <scope>NUCLEOTIDE SEQUENCE [LARGE SCALE GENOMIC DNA]</scope>
    <source>
        <strain evidence="2">GH52</strain>
    </source>
</reference>
<dbReference type="InterPro" id="IPR037208">
    <property type="entry name" value="Spo0E-like_sf"/>
</dbReference>
<dbReference type="RefSeq" id="WP_377771778.1">
    <property type="nucleotide sequence ID" value="NZ_JBHUHO010000029.1"/>
</dbReference>
<accession>A0ABW4YK82</accession>
<comment type="caution">
    <text evidence="1">The sequence shown here is derived from an EMBL/GenBank/DDBJ whole genome shotgun (WGS) entry which is preliminary data.</text>
</comment>
<dbReference type="InterPro" id="IPR036638">
    <property type="entry name" value="HLH_DNA-bd_sf"/>
</dbReference>
<evidence type="ECO:0000313" key="2">
    <source>
        <dbReference type="Proteomes" id="UP001597362"/>
    </source>
</evidence>
<gene>
    <name evidence="1" type="ORF">ACFSJH_09825</name>
</gene>
<protein>
    <submittedName>
        <fullName evidence="1">Aspartyl-phosphate phosphatase Spo0E family protein</fullName>
    </submittedName>
</protein>
<dbReference type="Proteomes" id="UP001597362">
    <property type="component" value="Unassembled WGS sequence"/>
</dbReference>
<sequence>MDKQMNEEMELLRNEMEKIAIKTNNLSHPIVLEASQRLDRAIYTVQYDNFKKWKK</sequence>
<keyword evidence="2" id="KW-1185">Reference proteome</keyword>
<organism evidence="1 2">
    <name type="scientific">Paenibacillus yanchengensis</name>
    <dbReference type="NCBI Taxonomy" id="2035833"/>
    <lineage>
        <taxon>Bacteria</taxon>
        <taxon>Bacillati</taxon>
        <taxon>Bacillota</taxon>
        <taxon>Bacilli</taxon>
        <taxon>Bacillales</taxon>
        <taxon>Paenibacillaceae</taxon>
        <taxon>Paenibacillus</taxon>
    </lineage>
</organism>